<dbReference type="PANTHER" id="PTHR37811:SF2">
    <property type="entry name" value="ABM DOMAIN-CONTAINING PROTEIN"/>
    <property type="match status" value="1"/>
</dbReference>
<evidence type="ECO:0000313" key="1">
    <source>
        <dbReference type="EMBL" id="QOY28450.1"/>
    </source>
</evidence>
<dbReference type="OMA" id="TPEPPYY"/>
<dbReference type="PROSITE" id="PS51725">
    <property type="entry name" value="ABM"/>
    <property type="match status" value="1"/>
</dbReference>
<dbReference type="RefSeq" id="WP_007409393.1">
    <property type="nucleotide sequence ID" value="NZ_AP024501.1"/>
</dbReference>
<gene>
    <name evidence="1" type="primary">yqjZ</name>
    <name evidence="1" type="ORF">BACVE_003491</name>
</gene>
<dbReference type="InterPro" id="IPR011008">
    <property type="entry name" value="Dimeric_a/b-barrel"/>
</dbReference>
<reference evidence="2" key="1">
    <citation type="submission" date="2020-10" db="EMBL/GenBank/DDBJ databases">
        <title>Complete genome sequence of Bacillus velezensis NST6.</title>
        <authorList>
            <person name="Choi J."/>
        </authorList>
    </citation>
    <scope>NUCLEOTIDE SEQUENCE [LARGE SCALE GENOMIC DNA]</scope>
    <source>
        <strain evidence="2">NST6</strain>
    </source>
</reference>
<dbReference type="EMBL" id="CP063687">
    <property type="protein sequence ID" value="QOY28450.1"/>
    <property type="molecule type" value="Genomic_DNA"/>
</dbReference>
<organism evidence="1 2">
    <name type="scientific">Bacillus velezensis</name>
    <dbReference type="NCBI Taxonomy" id="492670"/>
    <lineage>
        <taxon>Bacteria</taxon>
        <taxon>Bacillati</taxon>
        <taxon>Bacillota</taxon>
        <taxon>Bacilli</taxon>
        <taxon>Bacillales</taxon>
        <taxon>Bacillaceae</taxon>
        <taxon>Bacillus</taxon>
        <taxon>Bacillus amyloliquefaciens group</taxon>
    </lineage>
</organism>
<dbReference type="KEGG" id="bmp:NG74_02284"/>
<dbReference type="InterPro" id="IPR007138">
    <property type="entry name" value="ABM_dom"/>
</dbReference>
<evidence type="ECO:0000313" key="2">
    <source>
        <dbReference type="Proteomes" id="UP000587477"/>
    </source>
</evidence>
<dbReference type="GeneID" id="93081318"/>
<accession>A0A2D3DR17</accession>
<dbReference type="Proteomes" id="UP000587477">
    <property type="component" value="Chromosome"/>
</dbReference>
<dbReference type="Gene3D" id="3.30.70.100">
    <property type="match status" value="1"/>
</dbReference>
<dbReference type="PANTHER" id="PTHR37811">
    <property type="entry name" value="BLL5343 PROTEIN"/>
    <property type="match status" value="1"/>
</dbReference>
<name>A0A1D9PKY3_BACVE</name>
<dbReference type="Pfam" id="PF03992">
    <property type="entry name" value="ABM"/>
    <property type="match status" value="1"/>
</dbReference>
<protein>
    <submittedName>
        <fullName evidence="1">Uncharacterized protein</fullName>
    </submittedName>
</protein>
<dbReference type="InterPro" id="IPR052936">
    <property type="entry name" value="Jasmonate_Hydroxylase-like"/>
</dbReference>
<dbReference type="STRING" id="1449088.AJ82_12375"/>
<dbReference type="SUPFAM" id="SSF54909">
    <property type="entry name" value="Dimeric alpha+beta barrel"/>
    <property type="match status" value="1"/>
</dbReference>
<accession>A0A1D9PKY3</accession>
<proteinExistence type="predicted"/>
<sequence length="114" mass="12862">MGFLADTPKPPYYAVIFSSIKGKYDEEYEHTAERMMNLAGGQPGFLGAESVREENGCGITVSYWDSLEAIKRWKDHTDHQAAKQKGKSAWYEAYAVRITKTESQRMFASKGAED</sequence>
<dbReference type="AlphaFoldDB" id="A0A1D9PKY3"/>